<dbReference type="InterPro" id="IPR025238">
    <property type="entry name" value="DUF4184"/>
</dbReference>
<evidence type="ECO:0000313" key="4">
    <source>
        <dbReference type="Proteomes" id="UP000645217"/>
    </source>
</evidence>
<reference evidence="3" key="2">
    <citation type="submission" date="2020-09" db="EMBL/GenBank/DDBJ databases">
        <authorList>
            <person name="Sun Q."/>
            <person name="Ohkuma M."/>
        </authorList>
    </citation>
    <scope>NUCLEOTIDE SEQUENCE</scope>
    <source>
        <strain evidence="3">JCM 13064</strain>
    </source>
</reference>
<sequence>MPFTPSHVAAVIPLIGSPRARKVFDPWALGVGAMVPDLPMFLPYLQDYSRWHSPAGVVTDDVAAVFVLLAVLQFVLRDPLTALLPGTLAARVAALPGPDWRRFWAIALGAAAGAATHVLWDSFTHDWGAAFWGWGWMTAPVLGWLNGYRLAQYGSSAFGLALTAWWLLRALRTPAPVPAPAATPGAGTAPPSASASAAGTVPASASRTAPTAPPASVPRAPVAAPARGTRLPERVRWGVLAGTVAAACCSAAVWPLVDPPNPVYGWAGVVTRIGVGLLIGLGAVLTVYALLWQLARVIRLSRA</sequence>
<dbReference type="RefSeq" id="WP_189162569.1">
    <property type="nucleotide sequence ID" value="NZ_BMNT01000008.1"/>
</dbReference>
<evidence type="ECO:0000256" key="1">
    <source>
        <dbReference type="SAM" id="MobiDB-lite"/>
    </source>
</evidence>
<dbReference type="Pfam" id="PF13803">
    <property type="entry name" value="DUF4184"/>
    <property type="match status" value="1"/>
</dbReference>
<feature type="transmembrane region" description="Helical" evidence="2">
    <location>
        <begin position="269"/>
        <end position="292"/>
    </location>
</feature>
<dbReference type="AlphaFoldDB" id="A0A917VH77"/>
<evidence type="ECO:0008006" key="5">
    <source>
        <dbReference type="Google" id="ProtNLM"/>
    </source>
</evidence>
<proteinExistence type="predicted"/>
<protein>
    <recommendedName>
        <fullName evidence="5">DUF4184 family protein</fullName>
    </recommendedName>
</protein>
<keyword evidence="2" id="KW-0472">Membrane</keyword>
<reference evidence="3" key="1">
    <citation type="journal article" date="2014" name="Int. J. Syst. Evol. Microbiol.">
        <title>Complete genome sequence of Corynebacterium casei LMG S-19264T (=DSM 44701T), isolated from a smear-ripened cheese.</title>
        <authorList>
            <consortium name="US DOE Joint Genome Institute (JGI-PGF)"/>
            <person name="Walter F."/>
            <person name="Albersmeier A."/>
            <person name="Kalinowski J."/>
            <person name="Ruckert C."/>
        </authorList>
    </citation>
    <scope>NUCLEOTIDE SEQUENCE</scope>
    <source>
        <strain evidence="3">JCM 13064</strain>
    </source>
</reference>
<evidence type="ECO:0000256" key="2">
    <source>
        <dbReference type="SAM" id="Phobius"/>
    </source>
</evidence>
<keyword evidence="2" id="KW-0812">Transmembrane</keyword>
<evidence type="ECO:0000313" key="3">
    <source>
        <dbReference type="EMBL" id="GGK76428.1"/>
    </source>
</evidence>
<comment type="caution">
    <text evidence="3">The sequence shown here is derived from an EMBL/GenBank/DDBJ whole genome shotgun (WGS) entry which is preliminary data.</text>
</comment>
<feature type="transmembrane region" description="Helical" evidence="2">
    <location>
        <begin position="127"/>
        <end position="145"/>
    </location>
</feature>
<organism evidence="3 4">
    <name type="scientific">Sphaerisporangium melleum</name>
    <dbReference type="NCBI Taxonomy" id="321316"/>
    <lineage>
        <taxon>Bacteria</taxon>
        <taxon>Bacillati</taxon>
        <taxon>Actinomycetota</taxon>
        <taxon>Actinomycetes</taxon>
        <taxon>Streptosporangiales</taxon>
        <taxon>Streptosporangiaceae</taxon>
        <taxon>Sphaerisporangium</taxon>
    </lineage>
</organism>
<keyword evidence="2" id="KW-1133">Transmembrane helix</keyword>
<accession>A0A917VH77</accession>
<dbReference type="EMBL" id="BMNT01000008">
    <property type="protein sequence ID" value="GGK76428.1"/>
    <property type="molecule type" value="Genomic_DNA"/>
</dbReference>
<feature type="transmembrane region" description="Helical" evidence="2">
    <location>
        <begin position="103"/>
        <end position="120"/>
    </location>
</feature>
<dbReference type="Proteomes" id="UP000645217">
    <property type="component" value="Unassembled WGS sequence"/>
</dbReference>
<gene>
    <name evidence="3" type="ORF">GCM10007964_18970</name>
</gene>
<name>A0A917VH77_9ACTN</name>
<keyword evidence="4" id="KW-1185">Reference proteome</keyword>
<feature type="compositionally biased region" description="Low complexity" evidence="1">
    <location>
        <begin position="182"/>
        <end position="210"/>
    </location>
</feature>
<feature type="transmembrane region" description="Helical" evidence="2">
    <location>
        <begin position="237"/>
        <end position="257"/>
    </location>
</feature>
<feature type="region of interest" description="Disordered" evidence="1">
    <location>
        <begin position="179"/>
        <end position="224"/>
    </location>
</feature>